<evidence type="ECO:0000256" key="8">
    <source>
        <dbReference type="ARBA" id="ARBA00023136"/>
    </source>
</evidence>
<evidence type="ECO:0000256" key="4">
    <source>
        <dbReference type="ARBA" id="ARBA00022692"/>
    </source>
</evidence>
<dbReference type="AlphaFoldDB" id="A0A0G1S0T0"/>
<evidence type="ECO:0000256" key="9">
    <source>
        <dbReference type="RuleBase" id="RU365087"/>
    </source>
</evidence>
<dbReference type="EMBL" id="LCNU01000039">
    <property type="protein sequence ID" value="KKU62952.1"/>
    <property type="molecule type" value="Genomic_DNA"/>
</dbReference>
<gene>
    <name evidence="10" type="ORF">UX86_C0039G0004</name>
</gene>
<dbReference type="STRING" id="1618364.UX86_C0039G0004"/>
<dbReference type="GO" id="GO:0009306">
    <property type="term" value="P:protein secretion"/>
    <property type="evidence" value="ECO:0007669"/>
    <property type="project" value="UniProtKB-UniRule"/>
</dbReference>
<keyword evidence="8 9" id="KW-0472">Membrane</keyword>
<dbReference type="Pfam" id="PF03840">
    <property type="entry name" value="SecG"/>
    <property type="match status" value="1"/>
</dbReference>
<sequence length="70" mass="7567">MKSVLLAVQILTSIILVALILLQAKGTGLGRAFGSQPYHSKRGVETLVFRLTIFLSALFVIVSVITQVLI</sequence>
<comment type="caution">
    <text evidence="9">Lacks conserved residue(s) required for the propagation of feature annotation.</text>
</comment>
<keyword evidence="4 9" id="KW-0812">Transmembrane</keyword>
<keyword evidence="5 9" id="KW-0653">Protein transport</keyword>
<keyword evidence="3 9" id="KW-0813">Transport</keyword>
<organism evidence="10 11">
    <name type="scientific">Candidatus Amesbacteria bacterium GW2011_GWC1_47_15</name>
    <dbReference type="NCBI Taxonomy" id="1618364"/>
    <lineage>
        <taxon>Bacteria</taxon>
        <taxon>Candidatus Amesiibacteriota</taxon>
    </lineage>
</organism>
<evidence type="ECO:0000256" key="7">
    <source>
        <dbReference type="ARBA" id="ARBA00023010"/>
    </source>
</evidence>
<evidence type="ECO:0000256" key="1">
    <source>
        <dbReference type="ARBA" id="ARBA00004141"/>
    </source>
</evidence>
<evidence type="ECO:0000313" key="11">
    <source>
        <dbReference type="Proteomes" id="UP000034502"/>
    </source>
</evidence>
<evidence type="ECO:0000256" key="5">
    <source>
        <dbReference type="ARBA" id="ARBA00022927"/>
    </source>
</evidence>
<keyword evidence="6 9" id="KW-1133">Transmembrane helix</keyword>
<protein>
    <recommendedName>
        <fullName evidence="9">Protein-export membrane protein SecG</fullName>
    </recommendedName>
</protein>
<proteinExistence type="inferred from homology"/>
<dbReference type="InterPro" id="IPR004692">
    <property type="entry name" value="SecG"/>
</dbReference>
<feature type="transmembrane region" description="Helical" evidence="9">
    <location>
        <begin position="48"/>
        <end position="69"/>
    </location>
</feature>
<comment type="similarity">
    <text evidence="2 9">Belongs to the SecG family.</text>
</comment>
<comment type="function">
    <text evidence="9">Involved in protein export. Participates in an early event of protein translocation.</text>
</comment>
<keyword evidence="9" id="KW-1003">Cell membrane</keyword>
<comment type="subcellular location">
    <subcellularLocation>
        <location evidence="9">Cell membrane</location>
        <topology evidence="9">Multi-pass membrane protein</topology>
    </subcellularLocation>
    <subcellularLocation>
        <location evidence="1">Membrane</location>
        <topology evidence="1">Multi-pass membrane protein</topology>
    </subcellularLocation>
</comment>
<dbReference type="NCBIfam" id="TIGR00810">
    <property type="entry name" value="secG"/>
    <property type="match status" value="1"/>
</dbReference>
<name>A0A0G1S0T0_9BACT</name>
<accession>A0A0G1S0T0</accession>
<dbReference type="Proteomes" id="UP000034502">
    <property type="component" value="Unassembled WGS sequence"/>
</dbReference>
<reference evidence="10 11" key="1">
    <citation type="journal article" date="2015" name="Nature">
        <title>rRNA introns, odd ribosomes, and small enigmatic genomes across a large radiation of phyla.</title>
        <authorList>
            <person name="Brown C.T."/>
            <person name="Hug L.A."/>
            <person name="Thomas B.C."/>
            <person name="Sharon I."/>
            <person name="Castelle C.J."/>
            <person name="Singh A."/>
            <person name="Wilkins M.J."/>
            <person name="Williams K.H."/>
            <person name="Banfield J.F."/>
        </authorList>
    </citation>
    <scope>NUCLEOTIDE SEQUENCE [LARGE SCALE GENOMIC DNA]</scope>
</reference>
<dbReference type="GO" id="GO:0015450">
    <property type="term" value="F:protein-transporting ATPase activity"/>
    <property type="evidence" value="ECO:0007669"/>
    <property type="project" value="UniProtKB-UniRule"/>
</dbReference>
<evidence type="ECO:0000256" key="2">
    <source>
        <dbReference type="ARBA" id="ARBA00008445"/>
    </source>
</evidence>
<comment type="caution">
    <text evidence="10">The sequence shown here is derived from an EMBL/GenBank/DDBJ whole genome shotgun (WGS) entry which is preliminary data.</text>
</comment>
<keyword evidence="7 9" id="KW-0811">Translocation</keyword>
<dbReference type="GO" id="GO:0005886">
    <property type="term" value="C:plasma membrane"/>
    <property type="evidence" value="ECO:0007669"/>
    <property type="project" value="UniProtKB-SubCell"/>
</dbReference>
<evidence type="ECO:0000313" key="10">
    <source>
        <dbReference type="EMBL" id="KKU62952.1"/>
    </source>
</evidence>
<evidence type="ECO:0000256" key="6">
    <source>
        <dbReference type="ARBA" id="ARBA00022989"/>
    </source>
</evidence>
<evidence type="ECO:0000256" key="3">
    <source>
        <dbReference type="ARBA" id="ARBA00022448"/>
    </source>
</evidence>